<name>A0ABW4TX28_9SPHN</name>
<accession>A0ABW4TX28</accession>
<dbReference type="EMBL" id="JBHUGS010000002">
    <property type="protein sequence ID" value="MFD1951073.1"/>
    <property type="molecule type" value="Genomic_DNA"/>
</dbReference>
<reference evidence="2" key="1">
    <citation type="journal article" date="2019" name="Int. J. Syst. Evol. Microbiol.">
        <title>The Global Catalogue of Microorganisms (GCM) 10K type strain sequencing project: providing services to taxonomists for standard genome sequencing and annotation.</title>
        <authorList>
            <consortium name="The Broad Institute Genomics Platform"/>
            <consortium name="The Broad Institute Genome Sequencing Center for Infectious Disease"/>
            <person name="Wu L."/>
            <person name="Ma J."/>
        </authorList>
    </citation>
    <scope>NUCLEOTIDE SEQUENCE [LARGE SCALE GENOMIC DNA]</scope>
    <source>
        <strain evidence="2">CGMCC 1.12702</strain>
    </source>
</reference>
<sequence length="249" mass="27201">MTYCIGINVRDGLIMMSDTRTNAGIDNISSYRKMHVLADGPDRLIMCLSAGNLSMTQHVLGQLAEGLEPKAAGDHRRMIADQPSMFRAVQLVGEAVTHADAEIGAGLRAAEINGGVSLLVGGRIGGGPIRLFLVYDAGNFIECLPESPFLQIGERKYGKPILDRTMNYDTELEEAVKVGLLSFDSTIRSNLSVGLPIDIVVIPANASRPVIRRRIEADDPYFQNLSVRWSMMLNEARATIPDPPFMRMG</sequence>
<dbReference type="Gene3D" id="3.60.20.10">
    <property type="entry name" value="Glutamine Phosphoribosylpyrophosphate, subunit 1, domain 1"/>
    <property type="match status" value="1"/>
</dbReference>
<dbReference type="RefSeq" id="WP_157175625.1">
    <property type="nucleotide sequence ID" value="NZ_JBHUGS010000002.1"/>
</dbReference>
<organism evidence="1 2">
    <name type="scientific">Sphingomonas arantia</name>
    <dbReference type="NCBI Taxonomy" id="1460676"/>
    <lineage>
        <taxon>Bacteria</taxon>
        <taxon>Pseudomonadati</taxon>
        <taxon>Pseudomonadota</taxon>
        <taxon>Alphaproteobacteria</taxon>
        <taxon>Sphingomonadales</taxon>
        <taxon>Sphingomonadaceae</taxon>
        <taxon>Sphingomonas</taxon>
    </lineage>
</organism>
<dbReference type="Proteomes" id="UP001597400">
    <property type="component" value="Unassembled WGS sequence"/>
</dbReference>
<keyword evidence="2" id="KW-1185">Reference proteome</keyword>
<dbReference type="InterPro" id="IPR029055">
    <property type="entry name" value="Ntn_hydrolases_N"/>
</dbReference>
<gene>
    <name evidence="1" type="ORF">ACFSGX_09885</name>
</gene>
<evidence type="ECO:0000313" key="1">
    <source>
        <dbReference type="EMBL" id="MFD1951073.1"/>
    </source>
</evidence>
<dbReference type="SUPFAM" id="SSF56235">
    <property type="entry name" value="N-terminal nucleophile aminohydrolases (Ntn hydrolases)"/>
    <property type="match status" value="1"/>
</dbReference>
<evidence type="ECO:0000313" key="2">
    <source>
        <dbReference type="Proteomes" id="UP001597400"/>
    </source>
</evidence>
<protein>
    <submittedName>
        <fullName evidence="1">Peptidase</fullName>
    </submittedName>
</protein>
<comment type="caution">
    <text evidence="1">The sequence shown here is derived from an EMBL/GenBank/DDBJ whole genome shotgun (WGS) entry which is preliminary data.</text>
</comment>
<proteinExistence type="predicted"/>
<dbReference type="PIRSF" id="PIRSF009120">
    <property type="entry name" value="UCP009120_prtse"/>
    <property type="match status" value="1"/>
</dbReference>
<dbReference type="InterPro" id="IPR016545">
    <property type="entry name" value="UCP009120_prtse"/>
</dbReference>